<dbReference type="EMBL" id="PPUZ01000055">
    <property type="protein sequence ID" value="RZM75327.1"/>
    <property type="molecule type" value="Genomic_DNA"/>
</dbReference>
<evidence type="ECO:0000313" key="1">
    <source>
        <dbReference type="EMBL" id="RZM75327.1"/>
    </source>
</evidence>
<accession>A0A4Q7E0B4</accession>
<comment type="caution">
    <text evidence="1">The sequence shown here is derived from an EMBL/GenBank/DDBJ whole genome shotgun (WGS) entry which is preliminary data.</text>
</comment>
<sequence length="172" mass="19476">MRKVIYFIILCLSFTGYSNEIDILGTLSSYVHVKCDGDRVDALLTLENKTPYVITVLPEQGFTTSKVDPSIFSVYDAEAYRSALLGGNNRKTALLIGNFNGNLSGKNVKFEAFEKKYWIYKDLGKHYNLVSGRDYFLKVAFMGVNVKYEDGTKEFTVLKSGAFLFPNCKREK</sequence>
<evidence type="ECO:0000313" key="2">
    <source>
        <dbReference type="Proteomes" id="UP000292345"/>
    </source>
</evidence>
<protein>
    <submittedName>
        <fullName evidence="1">Uncharacterized protein</fullName>
    </submittedName>
</protein>
<dbReference type="Proteomes" id="UP000292345">
    <property type="component" value="Unassembled WGS sequence"/>
</dbReference>
<reference evidence="1 2" key="1">
    <citation type="submission" date="2018-01" db="EMBL/GenBank/DDBJ databases">
        <title>Co-occurrence of chitin degradation, pigmentation and bioactivity in marine Pseudoalteromonas.</title>
        <authorList>
            <person name="Paulsen S."/>
            <person name="Gram L."/>
            <person name="Machado H."/>
        </authorList>
    </citation>
    <scope>NUCLEOTIDE SEQUENCE [LARGE SCALE GENOMIC DNA]</scope>
    <source>
        <strain evidence="1 2">S1946</strain>
    </source>
</reference>
<organism evidence="1 2">
    <name type="scientific">Pseudoalteromonas rubra</name>
    <dbReference type="NCBI Taxonomy" id="43658"/>
    <lineage>
        <taxon>Bacteria</taxon>
        <taxon>Pseudomonadati</taxon>
        <taxon>Pseudomonadota</taxon>
        <taxon>Gammaproteobacteria</taxon>
        <taxon>Alteromonadales</taxon>
        <taxon>Pseudoalteromonadaceae</taxon>
        <taxon>Pseudoalteromonas</taxon>
    </lineage>
</organism>
<proteinExistence type="predicted"/>
<gene>
    <name evidence="1" type="ORF">C3B51_18670</name>
</gene>
<name>A0A4Q7E0B4_9GAMM</name>
<dbReference type="RefSeq" id="WP_130246008.1">
    <property type="nucleotide sequence ID" value="NZ_PPUZ01000055.1"/>
</dbReference>
<dbReference type="AlphaFoldDB" id="A0A4Q7E0B4"/>